<keyword evidence="1" id="KW-1133">Transmembrane helix</keyword>
<gene>
    <name evidence="2" type="ORF">BCUN_0224</name>
</gene>
<feature type="transmembrane region" description="Helical" evidence="1">
    <location>
        <begin position="33"/>
        <end position="52"/>
    </location>
</feature>
<keyword evidence="1" id="KW-0812">Transmembrane</keyword>
<proteinExistence type="predicted"/>
<name>A0A087B3X9_9BIFI</name>
<evidence type="ECO:0000256" key="1">
    <source>
        <dbReference type="SAM" id="Phobius"/>
    </source>
</evidence>
<reference evidence="2 3" key="1">
    <citation type="submission" date="2014-03" db="EMBL/GenBank/DDBJ databases">
        <title>Genomics of Bifidobacteria.</title>
        <authorList>
            <person name="Ventura M."/>
            <person name="Milani C."/>
            <person name="Lugli G.A."/>
        </authorList>
    </citation>
    <scope>NUCLEOTIDE SEQUENCE [LARGE SCALE GENOMIC DNA]</scope>
    <source>
        <strain evidence="2 3">LMG 10738</strain>
    </source>
</reference>
<evidence type="ECO:0000313" key="2">
    <source>
        <dbReference type="EMBL" id="KFI65729.1"/>
    </source>
</evidence>
<dbReference type="RefSeq" id="WP_033515075.1">
    <property type="nucleotide sequence ID" value="NZ_JGYV01000001.1"/>
</dbReference>
<dbReference type="Proteomes" id="UP000029067">
    <property type="component" value="Unassembled WGS sequence"/>
</dbReference>
<sequence length="72" mass="7748">MTRHPYTFGLASILGTIVGLVLLWAGPMACANLWRCAVAWLILCASLPGWVIPASDAIARHLSDLIDQEGTE</sequence>
<organism evidence="2 3">
    <name type="scientific">Bifidobacterium cuniculi</name>
    <dbReference type="NCBI Taxonomy" id="1688"/>
    <lineage>
        <taxon>Bacteria</taxon>
        <taxon>Bacillati</taxon>
        <taxon>Actinomycetota</taxon>
        <taxon>Actinomycetes</taxon>
        <taxon>Bifidobacteriales</taxon>
        <taxon>Bifidobacteriaceae</taxon>
        <taxon>Bifidobacterium</taxon>
    </lineage>
</organism>
<comment type="caution">
    <text evidence="2">The sequence shown here is derived from an EMBL/GenBank/DDBJ whole genome shotgun (WGS) entry which is preliminary data.</text>
</comment>
<keyword evidence="3" id="KW-1185">Reference proteome</keyword>
<evidence type="ECO:0000313" key="3">
    <source>
        <dbReference type="Proteomes" id="UP000029067"/>
    </source>
</evidence>
<keyword evidence="1" id="KW-0472">Membrane</keyword>
<accession>A0A087B3X9</accession>
<dbReference type="STRING" id="1688.BCUN_0224"/>
<feature type="transmembrane region" description="Helical" evidence="1">
    <location>
        <begin position="6"/>
        <end position="26"/>
    </location>
</feature>
<protein>
    <submittedName>
        <fullName evidence="2">Uncharacterized protein</fullName>
    </submittedName>
</protein>
<dbReference type="EMBL" id="JGYV01000001">
    <property type="protein sequence ID" value="KFI65729.1"/>
    <property type="molecule type" value="Genomic_DNA"/>
</dbReference>
<dbReference type="AlphaFoldDB" id="A0A087B3X9"/>